<dbReference type="PANTHER" id="PTHR43308">
    <property type="entry name" value="OUTER MEMBRANE PROTEIN ALPHA-RELATED"/>
    <property type="match status" value="1"/>
</dbReference>
<keyword evidence="4" id="KW-0813">Transport</keyword>
<evidence type="ECO:0000313" key="13">
    <source>
        <dbReference type="EMBL" id="MBB6477989.1"/>
    </source>
</evidence>
<dbReference type="Gene3D" id="6.10.250.2040">
    <property type="match status" value="1"/>
</dbReference>
<dbReference type="GO" id="GO:0015031">
    <property type="term" value="P:protein transport"/>
    <property type="evidence" value="ECO:0007669"/>
    <property type="project" value="UniProtKB-KW"/>
</dbReference>
<dbReference type="Pfam" id="PF00395">
    <property type="entry name" value="SLH"/>
    <property type="match status" value="1"/>
</dbReference>
<name>A0A841R4L8_9FIRM</name>
<keyword evidence="9 11" id="KW-0472">Membrane</keyword>
<dbReference type="EMBL" id="JACHHI010000004">
    <property type="protein sequence ID" value="MBB6477989.1"/>
    <property type="molecule type" value="Genomic_DNA"/>
</dbReference>
<dbReference type="GeneID" id="93486308"/>
<keyword evidence="8" id="KW-0653">Protein transport</keyword>
<comment type="subcellular location">
    <subcellularLocation>
        <location evidence="2">Cell outer membrane</location>
    </subcellularLocation>
    <subcellularLocation>
        <location evidence="1">Cell surface</location>
    </subcellularLocation>
</comment>
<evidence type="ECO:0000256" key="3">
    <source>
        <dbReference type="ARBA" id="ARBA00005848"/>
    </source>
</evidence>
<comment type="similarity">
    <text evidence="3">Belongs to the autotransporter-2 (AT-2) (TC 1.B.40) family.</text>
</comment>
<dbReference type="AlphaFoldDB" id="A0A841R4L8"/>
<protein>
    <recommendedName>
        <fullName evidence="12">SLH domain-containing protein</fullName>
    </recommendedName>
</protein>
<evidence type="ECO:0000256" key="1">
    <source>
        <dbReference type="ARBA" id="ARBA00004241"/>
    </source>
</evidence>
<keyword evidence="14" id="KW-1185">Reference proteome</keyword>
<sequence>MNKIYKLVWSKVRGAWVVTSEIARGYGKAISSRQRKSIAAVMTVLALGFIPGVAYAELDGVTTFVESGNQNVKIGNGISLRNNDGKNGAVAIGDHVQIDDYVHQEGSIAIGKNAFVENLYGNQEKNFKFNQQDETKWASSIAIGQNAYARSGSTMIGDHKYIGKLGDTDVDGSKVQNVKSKNININATTIGANSYNQGAFSSVLGTYSIISGKYDGSKWSPYGTQNMGASIVGSLNSIESASSSSNLSGIANSVVGIANRTNNANGALIFGAGNEIENSIGALSGIAGGGASAKDFADTLRKTVKSSNGGGAVLAIGGGNKANYAKASQLMGVNNTLTGTENTASDYNLLNGFKNVGTNISHVSVIGSENQVTDTKNALVFGDKRKLTKANGSVVLGVSDTLQEIKVEDVTVIGHNALATGTNAVAIGHGASADSLSTVAIGDGAGVASNTKLSGGVAIGKNAYVLNGGGRQERLLGFGTLNDPQRSATGIAIGAYSYARTGSIQIGAHTYLGKMGGVDITDKTNGEANYVNQTTVGTNTFNKGVFGTMIGAYSISTGGSTTQNFGSTVVGSLNTIQSKGHGNEAGIANSIVGLANMTENTNGTLIFGAGNKVTNSNKYISGLPDSFSSGAATPDEMIEKLRKMTIDSESGGSTMVVGGGNTADYTMASQIMGVNNTLTGTEDKVSTYNLVDGFKNKAENVTHVTMIGSDNEVKDTTGAVLLGDKRKLTGADGSIVLGSADESAETNVKDATVIGHNANTTVASGVALGSDSVANREKADAEKVYLHEDAGVKATVKGDLAAVSVGNADATRQITGVAAGTDNTDAVNVAQLRAVEEIAKTKTKIKAGDNITVKPDKGNGTYTLSATNTYTTGGTYDATTKKLTFTRNDKATYYVDLADFVGNVTDTRNTIVDSDTVTVEAKAQADGSNEYKLNVKTDGKVEKDNKGIVTGGTVYNETRIEKDGNYIKAENTASQNLTVLDKQVDANTTNITKLENNIYDMGGRIGELGNRVDRVGAGAAALAALHPLDFDPDDKWDFAAGYGNYSGANAVAIGAYYRPNEDTMFSVGGSFGGGENMVNAGVSVKLGQGNNVSTSRVAMAKDMLDMQQRMAEMEAQMAKLQGFIGALTGADAQAAMFPDVPENHWAYEYVKGLCEQGIIEGYPDGNFAGDRSMTRYEFAAMLYRALSKGVSLDARAVKEFAPELARIRVDVVTKDDDGQPVIERVRVNEEKQAK</sequence>
<comment type="caution">
    <text evidence="13">The sequence shown here is derived from an EMBL/GenBank/DDBJ whole genome shotgun (WGS) entry which is preliminary data.</text>
</comment>
<dbReference type="GO" id="GO:0009279">
    <property type="term" value="C:cell outer membrane"/>
    <property type="evidence" value="ECO:0007669"/>
    <property type="project" value="UniProtKB-SubCell"/>
</dbReference>
<evidence type="ECO:0000256" key="11">
    <source>
        <dbReference type="SAM" id="Phobius"/>
    </source>
</evidence>
<dbReference type="GO" id="GO:0009986">
    <property type="term" value="C:cell surface"/>
    <property type="evidence" value="ECO:0007669"/>
    <property type="project" value="UniProtKB-SubCell"/>
</dbReference>
<dbReference type="InterPro" id="IPR011049">
    <property type="entry name" value="Serralysin-like_metalloprot_C"/>
</dbReference>
<dbReference type="Gene3D" id="3.30.1300.30">
    <property type="entry name" value="GSPII I/J protein-like"/>
    <property type="match status" value="1"/>
</dbReference>
<dbReference type="InterPro" id="IPR051465">
    <property type="entry name" value="Cell_Envelope_Struct_Comp"/>
</dbReference>
<dbReference type="InterPro" id="IPR001119">
    <property type="entry name" value="SLH_dom"/>
</dbReference>
<accession>A0A841R4L8</accession>
<dbReference type="Gene3D" id="2.150.10.10">
    <property type="entry name" value="Serralysin-like metalloprotease, C-terminal"/>
    <property type="match status" value="3"/>
</dbReference>
<dbReference type="InterPro" id="IPR008635">
    <property type="entry name" value="Coiled_stalk_dom"/>
</dbReference>
<dbReference type="Proteomes" id="UP000591941">
    <property type="component" value="Unassembled WGS sequence"/>
</dbReference>
<dbReference type="Pfam" id="PF13018">
    <property type="entry name" value="ESPR"/>
    <property type="match status" value="1"/>
</dbReference>
<evidence type="ECO:0000259" key="12">
    <source>
        <dbReference type="PROSITE" id="PS51272"/>
    </source>
</evidence>
<keyword evidence="7" id="KW-0732">Signal</keyword>
<proteinExistence type="inferred from homology"/>
<feature type="domain" description="SLH" evidence="12">
    <location>
        <begin position="1133"/>
        <end position="1196"/>
    </location>
</feature>
<dbReference type="SUPFAM" id="SSF54523">
    <property type="entry name" value="Pili subunits"/>
    <property type="match status" value="1"/>
</dbReference>
<evidence type="ECO:0000256" key="4">
    <source>
        <dbReference type="ARBA" id="ARBA00022448"/>
    </source>
</evidence>
<evidence type="ECO:0000313" key="14">
    <source>
        <dbReference type="Proteomes" id="UP000591941"/>
    </source>
</evidence>
<keyword evidence="10" id="KW-0998">Cell outer membrane</keyword>
<keyword evidence="6 11" id="KW-0812">Transmembrane</keyword>
<dbReference type="PROSITE" id="PS51272">
    <property type="entry name" value="SLH"/>
    <property type="match status" value="1"/>
</dbReference>
<dbReference type="InterPro" id="IPR024973">
    <property type="entry name" value="ESPR"/>
</dbReference>
<keyword evidence="5" id="KW-1134">Transmembrane beta strand</keyword>
<gene>
    <name evidence="13" type="ORF">HNR45_001042</name>
</gene>
<evidence type="ECO:0000256" key="7">
    <source>
        <dbReference type="ARBA" id="ARBA00022729"/>
    </source>
</evidence>
<dbReference type="InterPro" id="IPR005594">
    <property type="entry name" value="YadA_C"/>
</dbReference>
<dbReference type="RefSeq" id="WP_159822283.1">
    <property type="nucleotide sequence ID" value="NZ_CABWNB010000001.1"/>
</dbReference>
<evidence type="ECO:0000256" key="9">
    <source>
        <dbReference type="ARBA" id="ARBA00023136"/>
    </source>
</evidence>
<dbReference type="Pfam" id="PF05662">
    <property type="entry name" value="YadA_stalk"/>
    <property type="match status" value="1"/>
</dbReference>
<dbReference type="SUPFAM" id="SSF101967">
    <property type="entry name" value="Adhesin YadA, collagen-binding domain"/>
    <property type="match status" value="1"/>
</dbReference>
<reference evidence="13 14" key="1">
    <citation type="submission" date="2020-08" db="EMBL/GenBank/DDBJ databases">
        <title>Genomic Encyclopedia of Type Strains, Phase IV (KMG-IV): sequencing the most valuable type-strain genomes for metagenomic binning, comparative biology and taxonomic classification.</title>
        <authorList>
            <person name="Goeker M."/>
        </authorList>
    </citation>
    <scope>NUCLEOTIDE SEQUENCE [LARGE SCALE GENOMIC DNA]</scope>
    <source>
        <strain evidence="13 14">DSM 21255</strain>
    </source>
</reference>
<evidence type="ECO:0000256" key="6">
    <source>
        <dbReference type="ARBA" id="ARBA00022692"/>
    </source>
</evidence>
<evidence type="ECO:0000256" key="5">
    <source>
        <dbReference type="ARBA" id="ARBA00022452"/>
    </source>
</evidence>
<dbReference type="OrthoDB" id="2216692at2"/>
<dbReference type="Pfam" id="PF03895">
    <property type="entry name" value="YadA_anchor"/>
    <property type="match status" value="1"/>
</dbReference>
<organism evidence="13 14">
    <name type="scientific">Negativicoccus succinicivorans</name>
    <dbReference type="NCBI Taxonomy" id="620903"/>
    <lineage>
        <taxon>Bacteria</taxon>
        <taxon>Bacillati</taxon>
        <taxon>Bacillota</taxon>
        <taxon>Negativicutes</taxon>
        <taxon>Veillonellales</taxon>
        <taxon>Veillonellaceae</taxon>
        <taxon>Negativicoccus</taxon>
    </lineage>
</organism>
<dbReference type="InterPro" id="IPR045584">
    <property type="entry name" value="Pilin-like"/>
</dbReference>
<evidence type="ECO:0000256" key="2">
    <source>
        <dbReference type="ARBA" id="ARBA00004442"/>
    </source>
</evidence>
<keyword evidence="11" id="KW-1133">Transmembrane helix</keyword>
<evidence type="ECO:0000256" key="8">
    <source>
        <dbReference type="ARBA" id="ARBA00022927"/>
    </source>
</evidence>
<evidence type="ECO:0000256" key="10">
    <source>
        <dbReference type="ARBA" id="ARBA00023237"/>
    </source>
</evidence>
<feature type="transmembrane region" description="Helical" evidence="11">
    <location>
        <begin position="38"/>
        <end position="56"/>
    </location>
</feature>